<organism evidence="1 2">
    <name type="scientific">Devosia limi DSM 17137</name>
    <dbReference type="NCBI Taxonomy" id="1121477"/>
    <lineage>
        <taxon>Bacteria</taxon>
        <taxon>Pseudomonadati</taxon>
        <taxon>Pseudomonadota</taxon>
        <taxon>Alphaproteobacteria</taxon>
        <taxon>Hyphomicrobiales</taxon>
        <taxon>Devosiaceae</taxon>
        <taxon>Devosia</taxon>
    </lineage>
</organism>
<evidence type="ECO:0000313" key="1">
    <source>
        <dbReference type="EMBL" id="KKB86092.1"/>
    </source>
</evidence>
<protein>
    <submittedName>
        <fullName evidence="1">Uncharacterized protein</fullName>
    </submittedName>
</protein>
<reference evidence="1 2" key="1">
    <citation type="submission" date="2015-03" db="EMBL/GenBank/DDBJ databases">
        <authorList>
            <person name="Hassan Y.I."/>
            <person name="Lepp D."/>
            <person name="Zhou T."/>
        </authorList>
    </citation>
    <scope>NUCLEOTIDE SEQUENCE [LARGE SCALE GENOMIC DNA]</scope>
    <source>
        <strain evidence="1 2">DSM 17137</strain>
    </source>
</reference>
<dbReference type="OrthoDB" id="3731655at2"/>
<dbReference type="PATRIC" id="fig|1121477.3.peg.1911"/>
<dbReference type="AlphaFoldDB" id="A0A0F5LWT3"/>
<dbReference type="RefSeq" id="WP_046134046.1">
    <property type="nucleotide sequence ID" value="NZ_FQVC01000015.1"/>
</dbReference>
<proteinExistence type="predicted"/>
<dbReference type="EMBL" id="LAJF01000041">
    <property type="protein sequence ID" value="KKB86092.1"/>
    <property type="molecule type" value="Genomic_DNA"/>
</dbReference>
<comment type="caution">
    <text evidence="1">The sequence shown here is derived from an EMBL/GenBank/DDBJ whole genome shotgun (WGS) entry which is preliminary data.</text>
</comment>
<dbReference type="Proteomes" id="UP000033608">
    <property type="component" value="Unassembled WGS sequence"/>
</dbReference>
<accession>A0A0F5LWT3</accession>
<sequence>MEGIDEFYDDDGVAIWEFGHHKFDGYEDIPAASDGDYPPWIQSSMHEFIPRQLLERFGSRQSSAINGYFWFIGEDRAEELLNAIRGEGYSVAPGGDLKFF</sequence>
<keyword evidence="2" id="KW-1185">Reference proteome</keyword>
<evidence type="ECO:0000313" key="2">
    <source>
        <dbReference type="Proteomes" id="UP000033608"/>
    </source>
</evidence>
<gene>
    <name evidence="1" type="ORF">VW29_04210</name>
</gene>
<name>A0A0F5LWT3_9HYPH</name>